<organism evidence="9">
    <name type="scientific">hydrothermal vent metagenome</name>
    <dbReference type="NCBI Taxonomy" id="652676"/>
    <lineage>
        <taxon>unclassified sequences</taxon>
        <taxon>metagenomes</taxon>
        <taxon>ecological metagenomes</taxon>
    </lineage>
</organism>
<dbReference type="PANTHER" id="PTHR32071:SF21">
    <property type="entry name" value="TRANSCRIPTIONAL REGULATORY PROTEIN FLGR"/>
    <property type="match status" value="1"/>
</dbReference>
<keyword evidence="4" id="KW-0805">Transcription regulation</keyword>
<dbReference type="GO" id="GO:0043565">
    <property type="term" value="F:sequence-specific DNA binding"/>
    <property type="evidence" value="ECO:0007669"/>
    <property type="project" value="InterPro"/>
</dbReference>
<dbReference type="GO" id="GO:0005524">
    <property type="term" value="F:ATP binding"/>
    <property type="evidence" value="ECO:0007669"/>
    <property type="project" value="UniProtKB-KW"/>
</dbReference>
<dbReference type="InterPro" id="IPR009057">
    <property type="entry name" value="Homeodomain-like_sf"/>
</dbReference>
<evidence type="ECO:0000256" key="1">
    <source>
        <dbReference type="ARBA" id="ARBA00022553"/>
    </source>
</evidence>
<feature type="domain" description="Sigma-54 factor interaction" evidence="7">
    <location>
        <begin position="129"/>
        <end position="358"/>
    </location>
</feature>
<dbReference type="Gene3D" id="1.10.8.60">
    <property type="match status" value="1"/>
</dbReference>
<dbReference type="FunFam" id="3.40.50.300:FF:000006">
    <property type="entry name" value="DNA-binding transcriptional regulator NtrC"/>
    <property type="match status" value="1"/>
</dbReference>
<dbReference type="InterPro" id="IPR002078">
    <property type="entry name" value="Sigma_54_int"/>
</dbReference>
<proteinExistence type="predicted"/>
<evidence type="ECO:0000256" key="2">
    <source>
        <dbReference type="ARBA" id="ARBA00022741"/>
    </source>
</evidence>
<dbReference type="InterPro" id="IPR058031">
    <property type="entry name" value="AAA_lid_NorR"/>
</dbReference>
<dbReference type="SMART" id="SM00448">
    <property type="entry name" value="REC"/>
    <property type="match status" value="1"/>
</dbReference>
<keyword evidence="3" id="KW-0067">ATP-binding</keyword>
<keyword evidence="2" id="KW-0547">Nucleotide-binding</keyword>
<dbReference type="AlphaFoldDB" id="A0A3B0Z7D1"/>
<evidence type="ECO:0000256" key="5">
    <source>
        <dbReference type="ARBA" id="ARBA00023125"/>
    </source>
</evidence>
<evidence type="ECO:0000256" key="6">
    <source>
        <dbReference type="ARBA" id="ARBA00023163"/>
    </source>
</evidence>
<dbReference type="PROSITE" id="PS50110">
    <property type="entry name" value="RESPONSE_REGULATORY"/>
    <property type="match status" value="1"/>
</dbReference>
<keyword evidence="9" id="KW-0966">Cell projection</keyword>
<dbReference type="PROSITE" id="PS00675">
    <property type="entry name" value="SIGMA54_INTERACT_1"/>
    <property type="match status" value="1"/>
</dbReference>
<keyword evidence="9" id="KW-0282">Flagellum</keyword>
<dbReference type="Pfam" id="PF00072">
    <property type="entry name" value="Response_reg"/>
    <property type="match status" value="1"/>
</dbReference>
<sequence>MSCSTVLVVEDDLTLREALRDTLDLAGYDVTTAEDGSAALDVLSSKEIGLVISDVQMRPMDGNVLLKKIKSNNPELPVLLMTAHGSVQNAVEAMREGASDYLLKPFDANALIKMVARYFSKEHSSPGDFIAEDEKSQALIQMASRVAQSDATVMISGESGVGKEVLARYIHQHSSRADKPFIAINCAAIPENMLEATLFGYEKGAFTGAYQASPGKFEQAQSGTLLLDEISEMDLGLQAKLLRVLQEREVERLGGRKTISLDVRVLATSNRRMMEEVSAQRFREDLYYRLNVFPLYLDPLRDRPADILPLVKRLIENSHELNGCLPPTLSSAAKNKLLSHSWPGNVRELDNIMQRALILKSGQTIEVNDLQFETDNSSTNHLLTNNGQVDIEQPVSAEVTTTKESLKSHEQNMILETLQLMSGNRKETAEKLGISQRTLRYKLAKMRDAGIVIQSAGHYGLGAFQS</sequence>
<evidence type="ECO:0000256" key="4">
    <source>
        <dbReference type="ARBA" id="ARBA00023015"/>
    </source>
</evidence>
<dbReference type="EMBL" id="UOFQ01000129">
    <property type="protein sequence ID" value="VAW89288.1"/>
    <property type="molecule type" value="Genomic_DNA"/>
</dbReference>
<dbReference type="InterPro" id="IPR025944">
    <property type="entry name" value="Sigma_54_int_dom_CS"/>
</dbReference>
<keyword evidence="9" id="KW-0969">Cilium</keyword>
<dbReference type="CDD" id="cd00009">
    <property type="entry name" value="AAA"/>
    <property type="match status" value="1"/>
</dbReference>
<keyword evidence="5" id="KW-0238">DNA-binding</keyword>
<dbReference type="SMART" id="SM00382">
    <property type="entry name" value="AAA"/>
    <property type="match status" value="1"/>
</dbReference>
<dbReference type="GO" id="GO:0006355">
    <property type="term" value="P:regulation of DNA-templated transcription"/>
    <property type="evidence" value="ECO:0007669"/>
    <property type="project" value="InterPro"/>
</dbReference>
<dbReference type="Pfam" id="PF25601">
    <property type="entry name" value="AAA_lid_14"/>
    <property type="match status" value="1"/>
</dbReference>
<dbReference type="PROSITE" id="PS50045">
    <property type="entry name" value="SIGMA54_INTERACT_4"/>
    <property type="match status" value="1"/>
</dbReference>
<evidence type="ECO:0000259" key="8">
    <source>
        <dbReference type="PROSITE" id="PS50110"/>
    </source>
</evidence>
<dbReference type="SUPFAM" id="SSF52540">
    <property type="entry name" value="P-loop containing nucleoside triphosphate hydrolases"/>
    <property type="match status" value="1"/>
</dbReference>
<keyword evidence="1" id="KW-0597">Phosphoprotein</keyword>
<dbReference type="Pfam" id="PF02954">
    <property type="entry name" value="HTH_8"/>
    <property type="match status" value="1"/>
</dbReference>
<dbReference type="FunFam" id="3.40.50.2300:FF:000018">
    <property type="entry name" value="DNA-binding transcriptional regulator NtrC"/>
    <property type="match status" value="1"/>
</dbReference>
<dbReference type="InterPro" id="IPR025662">
    <property type="entry name" value="Sigma_54_int_dom_ATP-bd_1"/>
</dbReference>
<dbReference type="GO" id="GO:0000160">
    <property type="term" value="P:phosphorelay signal transduction system"/>
    <property type="evidence" value="ECO:0007669"/>
    <property type="project" value="InterPro"/>
</dbReference>
<dbReference type="InterPro" id="IPR002197">
    <property type="entry name" value="HTH_Fis"/>
</dbReference>
<dbReference type="InterPro" id="IPR001789">
    <property type="entry name" value="Sig_transdc_resp-reg_receiver"/>
</dbReference>
<name>A0A3B0Z7D1_9ZZZZ</name>
<evidence type="ECO:0000313" key="9">
    <source>
        <dbReference type="EMBL" id="VAW89288.1"/>
    </source>
</evidence>
<dbReference type="Gene3D" id="3.40.50.2300">
    <property type="match status" value="1"/>
</dbReference>
<dbReference type="InterPro" id="IPR027417">
    <property type="entry name" value="P-loop_NTPase"/>
</dbReference>
<dbReference type="SUPFAM" id="SSF52172">
    <property type="entry name" value="CheY-like"/>
    <property type="match status" value="1"/>
</dbReference>
<dbReference type="PROSITE" id="PS00688">
    <property type="entry name" value="SIGMA54_INTERACT_3"/>
    <property type="match status" value="1"/>
</dbReference>
<dbReference type="PRINTS" id="PR01590">
    <property type="entry name" value="HTHFIS"/>
</dbReference>
<gene>
    <name evidence="9" type="ORF">MNBD_GAMMA17-1237</name>
</gene>
<dbReference type="SUPFAM" id="SSF46689">
    <property type="entry name" value="Homeodomain-like"/>
    <property type="match status" value="1"/>
</dbReference>
<accession>A0A3B0Z7D1</accession>
<dbReference type="Pfam" id="PF00158">
    <property type="entry name" value="Sigma54_activat"/>
    <property type="match status" value="1"/>
</dbReference>
<keyword evidence="6" id="KW-0804">Transcription</keyword>
<dbReference type="Gene3D" id="3.40.50.300">
    <property type="entry name" value="P-loop containing nucleotide triphosphate hydrolases"/>
    <property type="match status" value="1"/>
</dbReference>
<dbReference type="InterPro" id="IPR011006">
    <property type="entry name" value="CheY-like_superfamily"/>
</dbReference>
<dbReference type="PANTHER" id="PTHR32071">
    <property type="entry name" value="TRANSCRIPTIONAL REGULATORY PROTEIN"/>
    <property type="match status" value="1"/>
</dbReference>
<reference evidence="9" key="1">
    <citation type="submission" date="2018-06" db="EMBL/GenBank/DDBJ databases">
        <authorList>
            <person name="Zhirakovskaya E."/>
        </authorList>
    </citation>
    <scope>NUCLEOTIDE SEQUENCE</scope>
</reference>
<evidence type="ECO:0000256" key="3">
    <source>
        <dbReference type="ARBA" id="ARBA00022840"/>
    </source>
</evidence>
<dbReference type="InterPro" id="IPR003593">
    <property type="entry name" value="AAA+_ATPase"/>
</dbReference>
<evidence type="ECO:0000259" key="7">
    <source>
        <dbReference type="PROSITE" id="PS50045"/>
    </source>
</evidence>
<protein>
    <submittedName>
        <fullName evidence="9">Flagellar two-component response regulator FleR</fullName>
    </submittedName>
</protein>
<feature type="domain" description="Response regulatory" evidence="8">
    <location>
        <begin position="5"/>
        <end position="119"/>
    </location>
</feature>
<dbReference type="Gene3D" id="1.10.10.60">
    <property type="entry name" value="Homeodomain-like"/>
    <property type="match status" value="1"/>
</dbReference>